<reference evidence="1 2" key="1">
    <citation type="submission" date="2021-11" db="EMBL/GenBank/DDBJ databases">
        <authorList>
            <person name="Islam A."/>
            <person name="Islam S."/>
            <person name="Flora M.S."/>
            <person name="Rahman M."/>
            <person name="Ziaur R.M."/>
            <person name="Epstein J.H."/>
            <person name="Hassan M."/>
            <person name="Klassen M."/>
            <person name="Woodard K."/>
            <person name="Webb A."/>
            <person name="Webby R.J."/>
            <person name="El Zowalaty M.E."/>
        </authorList>
    </citation>
    <scope>NUCLEOTIDE SEQUENCE [LARGE SCALE GENOMIC DNA]</scope>
    <source>
        <strain evidence="1">Pbs1</strain>
    </source>
</reference>
<name>A0ABN8CMF1_9STRA</name>
<evidence type="ECO:0000313" key="1">
    <source>
        <dbReference type="EMBL" id="CAH0514292.1"/>
    </source>
</evidence>
<protein>
    <submittedName>
        <fullName evidence="1">Uncharacterized protein</fullName>
    </submittedName>
</protein>
<keyword evidence="2" id="KW-1185">Reference proteome</keyword>
<gene>
    <name evidence="1" type="ORF">PBS001_LOCUS1051</name>
</gene>
<sequence>MSIQRNACLWTCTPRRLVTIVRCVLEVLIWTNSAVPCCAWRYAGHRNIYGYTTSVLHFPDTRLVQYSFFNAFDCTGSACSIESPSGDGVILTRTFDCGNVLSLCRHQTYPVTNSKGTNVTYSCIAGYITLHCVLSRGDRLQQLMNLLLRPSPPDQEEWQQQYMQAPTSLTLGAISWATPEEWWAELSRPLVPLPPAMTPEDEAFWSTHSWQIILGFQTSRATSY</sequence>
<evidence type="ECO:0000313" key="2">
    <source>
        <dbReference type="Proteomes" id="UP001158986"/>
    </source>
</evidence>
<organism evidence="1 2">
    <name type="scientific">Peronospora belbahrii</name>
    <dbReference type="NCBI Taxonomy" id="622444"/>
    <lineage>
        <taxon>Eukaryota</taxon>
        <taxon>Sar</taxon>
        <taxon>Stramenopiles</taxon>
        <taxon>Oomycota</taxon>
        <taxon>Peronosporomycetes</taxon>
        <taxon>Peronosporales</taxon>
        <taxon>Peronosporaceae</taxon>
        <taxon>Peronospora</taxon>
    </lineage>
</organism>
<comment type="caution">
    <text evidence="1">The sequence shown here is derived from an EMBL/GenBank/DDBJ whole genome shotgun (WGS) entry which is preliminary data.</text>
</comment>
<dbReference type="Proteomes" id="UP001158986">
    <property type="component" value="Unassembled WGS sequence"/>
</dbReference>
<accession>A0ABN8CMF1</accession>
<dbReference type="EMBL" id="CAKLCB010000063">
    <property type="protein sequence ID" value="CAH0514292.1"/>
    <property type="molecule type" value="Genomic_DNA"/>
</dbReference>
<proteinExistence type="predicted"/>